<comment type="caution">
    <text evidence="2">The sequence shown here is derived from an EMBL/GenBank/DDBJ whole genome shotgun (WGS) entry which is preliminary data.</text>
</comment>
<name>A0ABV1XCU1_9ACTN</name>
<feature type="region of interest" description="Disordered" evidence="1">
    <location>
        <begin position="246"/>
        <end position="271"/>
    </location>
</feature>
<evidence type="ECO:0000256" key="1">
    <source>
        <dbReference type="SAM" id="MobiDB-lite"/>
    </source>
</evidence>
<evidence type="ECO:0000313" key="2">
    <source>
        <dbReference type="EMBL" id="MER7186857.1"/>
    </source>
</evidence>
<dbReference type="EMBL" id="JBEPEK010000673">
    <property type="protein sequence ID" value="MER7186857.1"/>
    <property type="molecule type" value="Genomic_DNA"/>
</dbReference>
<organism evidence="2 3">
    <name type="scientific">Streptomyces hyaluromycini</name>
    <dbReference type="NCBI Taxonomy" id="1377993"/>
    <lineage>
        <taxon>Bacteria</taxon>
        <taxon>Bacillati</taxon>
        <taxon>Actinomycetota</taxon>
        <taxon>Actinomycetes</taxon>
        <taxon>Kitasatosporales</taxon>
        <taxon>Streptomycetaceae</taxon>
        <taxon>Streptomyces</taxon>
    </lineage>
</organism>
<protein>
    <submittedName>
        <fullName evidence="2">Uncharacterized protein</fullName>
    </submittedName>
</protein>
<feature type="compositionally biased region" description="Low complexity" evidence="1">
    <location>
        <begin position="185"/>
        <end position="198"/>
    </location>
</feature>
<dbReference type="RefSeq" id="WP_350790851.1">
    <property type="nucleotide sequence ID" value="NZ_JBEPEK010000673.1"/>
</dbReference>
<dbReference type="Proteomes" id="UP001474181">
    <property type="component" value="Unassembled WGS sequence"/>
</dbReference>
<proteinExistence type="predicted"/>
<keyword evidence="3" id="KW-1185">Reference proteome</keyword>
<evidence type="ECO:0000313" key="3">
    <source>
        <dbReference type="Proteomes" id="UP001474181"/>
    </source>
</evidence>
<feature type="region of interest" description="Disordered" evidence="1">
    <location>
        <begin position="141"/>
        <end position="230"/>
    </location>
</feature>
<accession>A0ABV1XCU1</accession>
<sequence>MGTDGRHAVLLDLHTGPPAVSVYGAPQPARTVLQALAAQVEARLPAGTVAVSSGVHPRYEGVNAAEIADLPGIGFAVLADPVDRPLPDGVRQLALGPARGRARLLAADAGGMLTVHGATPIERIDAMPLSRAVVKVVHTLPPLPVSGGPDREPPLTAAPVTRLVPPSAGDGASDDDLLESDGTFGSWSGAEAGSGSVAVRTEDPAARRAPTGSTDDDHGDLSEAAPGEFGSPAGLVVCAAGDLTDLSEPTSSGIAGVSAASPTHRRTDGTL</sequence>
<reference evidence="2 3" key="1">
    <citation type="submission" date="2024-06" db="EMBL/GenBank/DDBJ databases">
        <title>The Natural Products Discovery Center: Release of the First 8490 Sequenced Strains for Exploring Actinobacteria Biosynthetic Diversity.</title>
        <authorList>
            <person name="Kalkreuter E."/>
            <person name="Kautsar S.A."/>
            <person name="Yang D."/>
            <person name="Bader C.D."/>
            <person name="Teijaro C.N."/>
            <person name="Fluegel L."/>
            <person name="Davis C.M."/>
            <person name="Simpson J.R."/>
            <person name="Lauterbach L."/>
            <person name="Steele A.D."/>
            <person name="Gui C."/>
            <person name="Meng S."/>
            <person name="Li G."/>
            <person name="Viehrig K."/>
            <person name="Ye F."/>
            <person name="Su P."/>
            <person name="Kiefer A.F."/>
            <person name="Nichols A."/>
            <person name="Cepeda A.J."/>
            <person name="Yan W."/>
            <person name="Fan B."/>
            <person name="Jiang Y."/>
            <person name="Adhikari A."/>
            <person name="Zheng C.-J."/>
            <person name="Schuster L."/>
            <person name="Cowan T.M."/>
            <person name="Smanski M.J."/>
            <person name="Chevrette M.G."/>
            <person name="De Carvalho L.P.S."/>
            <person name="Shen B."/>
        </authorList>
    </citation>
    <scope>NUCLEOTIDE SEQUENCE [LARGE SCALE GENOMIC DNA]</scope>
    <source>
        <strain evidence="2 3">NPDC000234</strain>
    </source>
</reference>
<gene>
    <name evidence="2" type="ORF">ABT404_46625</name>
</gene>